<dbReference type="GO" id="GO:0005829">
    <property type="term" value="C:cytosol"/>
    <property type="evidence" value="ECO:0007669"/>
    <property type="project" value="TreeGrafter"/>
</dbReference>
<evidence type="ECO:0000256" key="3">
    <source>
        <dbReference type="ARBA" id="ARBA00012783"/>
    </source>
</evidence>
<feature type="domain" description="CMP/dCMP-type deaminase" evidence="10">
    <location>
        <begin position="211"/>
        <end position="333"/>
    </location>
</feature>
<keyword evidence="4 9" id="KW-0479">Metal-binding</keyword>
<feature type="binding site" evidence="9">
    <location>
        <position position="106"/>
    </location>
    <ligand>
        <name>Zn(2+)</name>
        <dbReference type="ChEBI" id="CHEBI:29105"/>
        <note>catalytic</note>
    </ligand>
</feature>
<organism evidence="11 12">
    <name type="scientific">Apatococcus lobatus</name>
    <dbReference type="NCBI Taxonomy" id="904363"/>
    <lineage>
        <taxon>Eukaryota</taxon>
        <taxon>Viridiplantae</taxon>
        <taxon>Chlorophyta</taxon>
        <taxon>core chlorophytes</taxon>
        <taxon>Trebouxiophyceae</taxon>
        <taxon>Chlorellales</taxon>
        <taxon>Chlorellaceae</taxon>
        <taxon>Apatococcus</taxon>
    </lineage>
</organism>
<evidence type="ECO:0000256" key="4">
    <source>
        <dbReference type="ARBA" id="ARBA00022723"/>
    </source>
</evidence>
<evidence type="ECO:0000313" key="11">
    <source>
        <dbReference type="EMBL" id="KAK9838759.1"/>
    </source>
</evidence>
<dbReference type="InterPro" id="IPR050202">
    <property type="entry name" value="Cyt/Deoxycyt_deaminase"/>
</dbReference>
<dbReference type="GO" id="GO:0004126">
    <property type="term" value="F:cytidine deaminase activity"/>
    <property type="evidence" value="ECO:0007669"/>
    <property type="project" value="UniProtKB-EC"/>
</dbReference>
<reference evidence="11 12" key="1">
    <citation type="journal article" date="2024" name="Nat. Commun.">
        <title>Phylogenomics reveals the evolutionary origins of lichenization in chlorophyte algae.</title>
        <authorList>
            <person name="Puginier C."/>
            <person name="Libourel C."/>
            <person name="Otte J."/>
            <person name="Skaloud P."/>
            <person name="Haon M."/>
            <person name="Grisel S."/>
            <person name="Petersen M."/>
            <person name="Berrin J.G."/>
            <person name="Delaux P.M."/>
            <person name="Dal Grande F."/>
            <person name="Keller J."/>
        </authorList>
    </citation>
    <scope>NUCLEOTIDE SEQUENCE [LARGE SCALE GENOMIC DNA]</scope>
    <source>
        <strain evidence="11 12">SAG 2145</strain>
    </source>
</reference>
<comment type="similarity">
    <text evidence="1">Belongs to the cytidine and deoxycytidylate deaminase family.</text>
</comment>
<dbReference type="Gene3D" id="3.40.140.10">
    <property type="entry name" value="Cytidine Deaminase, domain 2"/>
    <property type="match status" value="2"/>
</dbReference>
<comment type="caution">
    <text evidence="11">The sequence shown here is derived from an EMBL/GenBank/DDBJ whole genome shotgun (WGS) entry which is preliminary data.</text>
</comment>
<evidence type="ECO:0000256" key="8">
    <source>
        <dbReference type="PIRSR" id="PIRSR006334-2"/>
    </source>
</evidence>
<dbReference type="FunFam" id="3.40.140.10:FF:000041">
    <property type="entry name" value="Cytidine deaminase"/>
    <property type="match status" value="1"/>
</dbReference>
<feature type="binding site" evidence="9">
    <location>
        <position position="136"/>
    </location>
    <ligand>
        <name>Zn(2+)</name>
        <dbReference type="ChEBI" id="CHEBI:29105"/>
        <note>catalytic</note>
    </ligand>
</feature>
<proteinExistence type="inferred from homology"/>
<dbReference type="InterPro" id="IPR016193">
    <property type="entry name" value="Cytidine_deaminase-like"/>
</dbReference>
<dbReference type="Pfam" id="PF08211">
    <property type="entry name" value="dCMP_cyt_deam_2"/>
    <property type="match status" value="1"/>
</dbReference>
<dbReference type="InterPro" id="IPR002125">
    <property type="entry name" value="CMP_dCMP_dom"/>
</dbReference>
<dbReference type="AlphaFoldDB" id="A0AAW1RYE7"/>
<evidence type="ECO:0000256" key="9">
    <source>
        <dbReference type="PIRSR" id="PIRSR006334-3"/>
    </source>
</evidence>
<dbReference type="Proteomes" id="UP001438707">
    <property type="component" value="Unassembled WGS sequence"/>
</dbReference>
<evidence type="ECO:0000256" key="1">
    <source>
        <dbReference type="ARBA" id="ARBA00006576"/>
    </source>
</evidence>
<evidence type="ECO:0000256" key="6">
    <source>
        <dbReference type="ARBA" id="ARBA00022833"/>
    </source>
</evidence>
<keyword evidence="12" id="KW-1185">Reference proteome</keyword>
<dbReference type="PANTHER" id="PTHR11644">
    <property type="entry name" value="CYTIDINE DEAMINASE"/>
    <property type="match status" value="1"/>
</dbReference>
<dbReference type="CDD" id="cd01283">
    <property type="entry name" value="cytidine_deaminase"/>
    <property type="match status" value="1"/>
</dbReference>
<feature type="binding site" evidence="9">
    <location>
        <position position="133"/>
    </location>
    <ligand>
        <name>Zn(2+)</name>
        <dbReference type="ChEBI" id="CHEBI:29105"/>
        <note>catalytic</note>
    </ligand>
</feature>
<keyword evidence="6 9" id="KW-0862">Zinc</keyword>
<name>A0AAW1RYE7_9CHLO</name>
<dbReference type="GO" id="GO:0008270">
    <property type="term" value="F:zinc ion binding"/>
    <property type="evidence" value="ECO:0007669"/>
    <property type="project" value="InterPro"/>
</dbReference>
<feature type="active site" description="Proton donor" evidence="7">
    <location>
        <position position="108"/>
    </location>
</feature>
<sequence>MSAEADQTSSVGEIVTRGSLTVDLSRDSGSDKHTFCIEADEVQRLLSSSGQSEDELLCGLIQQASSLARPPISSFLVGAVALGVSGRIFFGVNLEFARLPLYNSVHAEQFLVVNALHHGERELRKLAVSEAPCGHCRQFYSELSCADSIRISFGKGQKLSSYTLAELLPQRFGPGDLLDISNTPLLLQPQQNSLQLTEEAHDRVEARAGDATFQEAFRQAAAQARASYAPYSQCPAGLAVITAKQDVYAGPYIESAAFNPSLSPLQAAIIVGVIDSMPCYTHVNEVVLVELEGGAVQHELTARVVLAQIAPEATLTVLPALSPKKKPPHHEMP</sequence>
<feature type="domain" description="CMP/dCMP-type deaminase" evidence="10">
    <location>
        <begin position="52"/>
        <end position="175"/>
    </location>
</feature>
<evidence type="ECO:0000256" key="2">
    <source>
        <dbReference type="ARBA" id="ARBA00011738"/>
    </source>
</evidence>
<comment type="subunit">
    <text evidence="2">Homodimer.</text>
</comment>
<dbReference type="NCBIfam" id="NF006537">
    <property type="entry name" value="PRK09027.1"/>
    <property type="match status" value="1"/>
</dbReference>
<dbReference type="PROSITE" id="PS51747">
    <property type="entry name" value="CYT_DCMP_DEAMINASES_2"/>
    <property type="match status" value="2"/>
</dbReference>
<protein>
    <recommendedName>
        <fullName evidence="3">cytidine deaminase</fullName>
        <ecNumber evidence="3">3.5.4.5</ecNumber>
    </recommendedName>
</protein>
<accession>A0AAW1RYE7</accession>
<evidence type="ECO:0000259" key="10">
    <source>
        <dbReference type="PROSITE" id="PS51747"/>
    </source>
</evidence>
<gene>
    <name evidence="11" type="ORF">WJX74_002807</name>
</gene>
<dbReference type="EC" id="3.5.4.5" evidence="3"/>
<dbReference type="InterPro" id="IPR013171">
    <property type="entry name" value="Cyd/dCyd_deaminase_Zn-bd"/>
</dbReference>
<dbReference type="GO" id="GO:0072527">
    <property type="term" value="P:pyrimidine-containing compound metabolic process"/>
    <property type="evidence" value="ECO:0007669"/>
    <property type="project" value="UniProtKB-ARBA"/>
</dbReference>
<keyword evidence="5" id="KW-0378">Hydrolase</keyword>
<evidence type="ECO:0000313" key="12">
    <source>
        <dbReference type="Proteomes" id="UP001438707"/>
    </source>
</evidence>
<comment type="cofactor">
    <cofactor evidence="9">
        <name>Zn(2+)</name>
        <dbReference type="ChEBI" id="CHEBI:29105"/>
    </cofactor>
    <text evidence="9">Binds 1 zinc ion.</text>
</comment>
<dbReference type="GO" id="GO:0055086">
    <property type="term" value="P:nucleobase-containing small molecule metabolic process"/>
    <property type="evidence" value="ECO:0007669"/>
    <property type="project" value="UniProtKB-ARBA"/>
</dbReference>
<evidence type="ECO:0000256" key="5">
    <source>
        <dbReference type="ARBA" id="ARBA00022801"/>
    </source>
</evidence>
<dbReference type="SUPFAM" id="SSF53927">
    <property type="entry name" value="Cytidine deaminase-like"/>
    <property type="match status" value="2"/>
</dbReference>
<dbReference type="EMBL" id="JALJOS010000005">
    <property type="protein sequence ID" value="KAK9838759.1"/>
    <property type="molecule type" value="Genomic_DNA"/>
</dbReference>
<evidence type="ECO:0000256" key="7">
    <source>
        <dbReference type="PIRSR" id="PIRSR006334-1"/>
    </source>
</evidence>
<dbReference type="PANTHER" id="PTHR11644:SF2">
    <property type="entry name" value="CYTIDINE DEAMINASE"/>
    <property type="match status" value="1"/>
</dbReference>
<dbReference type="PIRSF" id="PIRSF006334">
    <property type="entry name" value="Cdd_plus_pseudo"/>
    <property type="match status" value="1"/>
</dbReference>
<dbReference type="Pfam" id="PF00383">
    <property type="entry name" value="dCMP_cyt_deam_1"/>
    <property type="match status" value="1"/>
</dbReference>
<feature type="binding site" evidence="8">
    <location>
        <begin position="93"/>
        <end position="95"/>
    </location>
    <ligand>
        <name>substrate</name>
    </ligand>
</feature>